<dbReference type="GO" id="GO:0005886">
    <property type="term" value="C:plasma membrane"/>
    <property type="evidence" value="ECO:0007669"/>
    <property type="project" value="TreeGrafter"/>
</dbReference>
<organism evidence="5">
    <name type="scientific">uncultured bacterium lac193</name>
    <dbReference type="NCBI Taxonomy" id="1447243"/>
    <lineage>
        <taxon>Bacteria</taxon>
        <taxon>environmental samples</taxon>
    </lineage>
</organism>
<dbReference type="PANTHER" id="PTHR32309">
    <property type="entry name" value="TYROSINE-PROTEIN KINASE"/>
    <property type="match status" value="1"/>
</dbReference>
<dbReference type="InterPro" id="IPR027417">
    <property type="entry name" value="P-loop_NTPase"/>
</dbReference>
<accession>X2LJV2</accession>
<sequence>MSRLFEASQRAVTDTEADPGVSATAPIAGAGDATQVFPLERRLRPSPTESSALARVPTHAGVALPAPPPVGAQKEIAIASDGPGALKLVTAGLEQASFNEYRQLAATLLQTNADKPVLVVAVTSALPGEGKTLTSANLALILADAYRRRVLLVDGDMRRPTLHTLFGAANSLGLGDCLKAAHLVPGSTVEIGRGLTLLPAGRPDRDPVGQLSSPRFKEFLDHASKTFDCIVFDTPPAVLLPDAELIASAVHTVLLVVQAAKTPYQDVQRAVAALGRERIAGVVLNRVAQDTRRASGYHQYYAGFHDASEP</sequence>
<proteinExistence type="predicted"/>
<dbReference type="InterPro" id="IPR050445">
    <property type="entry name" value="Bact_polysacc_biosynth/exp"/>
</dbReference>
<keyword evidence="1" id="KW-0547">Nucleotide-binding</keyword>
<dbReference type="InterPro" id="IPR002586">
    <property type="entry name" value="CobQ/CobB/MinD/ParA_Nub-bd_dom"/>
</dbReference>
<dbReference type="GO" id="GO:0005524">
    <property type="term" value="F:ATP binding"/>
    <property type="evidence" value="ECO:0007669"/>
    <property type="project" value="UniProtKB-KW"/>
</dbReference>
<dbReference type="NCBIfam" id="TIGR01007">
    <property type="entry name" value="eps_fam"/>
    <property type="match status" value="1"/>
</dbReference>
<dbReference type="AlphaFoldDB" id="X2LJV2"/>
<reference evidence="5" key="1">
    <citation type="submission" date="2013-10" db="EMBL/GenBank/DDBJ databases">
        <title>Functional metagenomics reveals novel beta-galactosidases not predictable from gene sequences.</title>
        <authorList>
            <person name="Cheng J."/>
            <person name="Engel K."/>
            <person name="Romantsov T."/>
            <person name="Neufeld J.D."/>
            <person name="Rose D.R."/>
            <person name="Charles T.C."/>
        </authorList>
    </citation>
    <scope>NUCLEOTIDE SEQUENCE</scope>
</reference>
<protein>
    <recommendedName>
        <fullName evidence="4">CobQ/CobB/MinD/ParA nucleotide binding domain-containing protein</fullName>
    </recommendedName>
</protein>
<dbReference type="CDD" id="cd05387">
    <property type="entry name" value="BY-kinase"/>
    <property type="match status" value="1"/>
</dbReference>
<keyword evidence="2" id="KW-0067">ATP-binding</keyword>
<dbReference type="Gene3D" id="3.40.50.300">
    <property type="entry name" value="P-loop containing nucleotide triphosphate hydrolases"/>
    <property type="match status" value="1"/>
</dbReference>
<evidence type="ECO:0000256" key="1">
    <source>
        <dbReference type="ARBA" id="ARBA00022741"/>
    </source>
</evidence>
<dbReference type="InterPro" id="IPR005702">
    <property type="entry name" value="Wzc-like_C"/>
</dbReference>
<evidence type="ECO:0000256" key="2">
    <source>
        <dbReference type="ARBA" id="ARBA00022840"/>
    </source>
</evidence>
<evidence type="ECO:0000259" key="4">
    <source>
        <dbReference type="Pfam" id="PF01656"/>
    </source>
</evidence>
<feature type="domain" description="CobQ/CobB/MinD/ParA nucleotide binding" evidence="4">
    <location>
        <begin position="121"/>
        <end position="292"/>
    </location>
</feature>
<dbReference type="EMBL" id="KF796608">
    <property type="protein sequence ID" value="AHN98021.1"/>
    <property type="molecule type" value="Genomic_DNA"/>
</dbReference>
<evidence type="ECO:0000313" key="5">
    <source>
        <dbReference type="EMBL" id="AHN98021.1"/>
    </source>
</evidence>
<dbReference type="PANTHER" id="PTHR32309:SF13">
    <property type="entry name" value="FERRIC ENTEROBACTIN TRANSPORT PROTEIN FEPE"/>
    <property type="match status" value="1"/>
</dbReference>
<dbReference type="SUPFAM" id="SSF52540">
    <property type="entry name" value="P-loop containing nucleoside triphosphate hydrolases"/>
    <property type="match status" value="1"/>
</dbReference>
<evidence type="ECO:0000256" key="3">
    <source>
        <dbReference type="SAM" id="MobiDB-lite"/>
    </source>
</evidence>
<dbReference type="Pfam" id="PF01656">
    <property type="entry name" value="CbiA"/>
    <property type="match status" value="1"/>
</dbReference>
<feature type="region of interest" description="Disordered" evidence="3">
    <location>
        <begin position="1"/>
        <end position="27"/>
    </location>
</feature>
<name>X2LJV2_9BACT</name>
<dbReference type="GO" id="GO:0004713">
    <property type="term" value="F:protein tyrosine kinase activity"/>
    <property type="evidence" value="ECO:0007669"/>
    <property type="project" value="TreeGrafter"/>
</dbReference>